<dbReference type="RefSeq" id="XP_001273505.1">
    <property type="nucleotide sequence ID" value="XM_001273504.1"/>
</dbReference>
<accession>A1CE02</accession>
<dbReference type="InterPro" id="IPR019734">
    <property type="entry name" value="TPR_rpt"/>
</dbReference>
<dbReference type="SUPFAM" id="SSF48452">
    <property type="entry name" value="TPR-like"/>
    <property type="match status" value="1"/>
</dbReference>
<dbReference type="PROSITE" id="PS50005">
    <property type="entry name" value="TPR"/>
    <property type="match status" value="1"/>
</dbReference>
<proteinExistence type="predicted"/>
<evidence type="ECO:0000259" key="5">
    <source>
        <dbReference type="Pfam" id="PF17109"/>
    </source>
</evidence>
<dbReference type="SUPFAM" id="SSF55021">
    <property type="entry name" value="ACT-like"/>
    <property type="match status" value="1"/>
</dbReference>
<dbReference type="EMBL" id="DS027051">
    <property type="protein sequence ID" value="EAW12079.1"/>
    <property type="molecule type" value="Genomic_DNA"/>
</dbReference>
<dbReference type="InterPro" id="IPR027795">
    <property type="entry name" value="CASTOR_ACT_dom"/>
</dbReference>
<dbReference type="Gene3D" id="1.25.40.10">
    <property type="entry name" value="Tetratricopeptide repeat domain"/>
    <property type="match status" value="1"/>
</dbReference>
<dbReference type="InterPro" id="IPR027417">
    <property type="entry name" value="P-loop_NTPase"/>
</dbReference>
<dbReference type="Gene3D" id="3.40.50.300">
    <property type="entry name" value="P-loop containing nucleotide triphosphate hydrolases"/>
    <property type="match status" value="1"/>
</dbReference>
<keyword evidence="8" id="KW-1185">Reference proteome</keyword>
<organism evidence="7 8">
    <name type="scientific">Aspergillus clavatus (strain ATCC 1007 / CBS 513.65 / DSM 816 / NCTC 3887 / NRRL 1 / QM 1276 / 107)</name>
    <dbReference type="NCBI Taxonomy" id="344612"/>
    <lineage>
        <taxon>Eukaryota</taxon>
        <taxon>Fungi</taxon>
        <taxon>Dikarya</taxon>
        <taxon>Ascomycota</taxon>
        <taxon>Pezizomycotina</taxon>
        <taxon>Eurotiomycetes</taxon>
        <taxon>Eurotiomycetidae</taxon>
        <taxon>Eurotiales</taxon>
        <taxon>Aspergillaceae</taxon>
        <taxon>Aspergillus</taxon>
        <taxon>Aspergillus subgen. Fumigati</taxon>
    </lineage>
</organism>
<feature type="repeat" description="TPR" evidence="2">
    <location>
        <begin position="917"/>
        <end position="950"/>
    </location>
</feature>
<keyword evidence="2" id="KW-0802">TPR repeat</keyword>
<dbReference type="HOGENOM" id="CLU_001466_4_0_1"/>
<dbReference type="SMART" id="SM00028">
    <property type="entry name" value="TPR"/>
    <property type="match status" value="2"/>
</dbReference>
<feature type="domain" description="CASTOR ACT" evidence="4">
    <location>
        <begin position="1411"/>
        <end position="1465"/>
    </location>
</feature>
<dbReference type="InterPro" id="IPR045865">
    <property type="entry name" value="ACT-like_dom_sf"/>
</dbReference>
<feature type="domain" description="Fungal STAND N-terminal Goodbye" evidence="5">
    <location>
        <begin position="13"/>
        <end position="132"/>
    </location>
</feature>
<dbReference type="OMA" id="HVTPDRN"/>
<dbReference type="InterPro" id="IPR011990">
    <property type="entry name" value="TPR-like_helical_dom_sf"/>
</dbReference>
<dbReference type="Pfam" id="PF17109">
    <property type="entry name" value="Goodbye"/>
    <property type="match status" value="1"/>
</dbReference>
<feature type="domain" description="Nephrocystin 3-like N-terminal" evidence="6">
    <location>
        <begin position="302"/>
        <end position="473"/>
    </location>
</feature>
<dbReference type="SUPFAM" id="SSF52540">
    <property type="entry name" value="P-loop containing nucleoside triphosphate hydrolases"/>
    <property type="match status" value="1"/>
</dbReference>
<dbReference type="Pfam" id="PF10000">
    <property type="entry name" value="ACT_3"/>
    <property type="match status" value="1"/>
</dbReference>
<dbReference type="PANTHER" id="PTHR10039">
    <property type="entry name" value="AMELOGENIN"/>
    <property type="match status" value="1"/>
</dbReference>
<dbReference type="GO" id="GO:0006520">
    <property type="term" value="P:amino acid metabolic process"/>
    <property type="evidence" value="ECO:0007669"/>
    <property type="project" value="UniProtKB-ARBA"/>
</dbReference>
<dbReference type="InterPro" id="IPR018717">
    <property type="entry name" value="DUF2241"/>
</dbReference>
<dbReference type="PANTHER" id="PTHR10039:SF17">
    <property type="entry name" value="FUNGAL STAND N-TERMINAL GOODBYE DOMAIN-CONTAINING PROTEIN-RELATED"/>
    <property type="match status" value="1"/>
</dbReference>
<dbReference type="KEGG" id="act:ACLA_008390"/>
<evidence type="ECO:0000256" key="1">
    <source>
        <dbReference type="ARBA" id="ARBA00022737"/>
    </source>
</evidence>
<feature type="domain" description="DUF2241" evidence="3">
    <location>
        <begin position="1357"/>
        <end position="1409"/>
    </location>
</feature>
<dbReference type="InterPro" id="IPR056884">
    <property type="entry name" value="NPHP3-like_N"/>
</dbReference>
<gene>
    <name evidence="7" type="ORF">ACLA_008390</name>
</gene>
<dbReference type="GO" id="GO:0046394">
    <property type="term" value="P:carboxylic acid biosynthetic process"/>
    <property type="evidence" value="ECO:0007669"/>
    <property type="project" value="UniProtKB-ARBA"/>
</dbReference>
<name>A1CE02_ASPCL</name>
<sequence>MTVQNTQIPAIYTRAIAKYSEIAKEDLDVAFLHRLSSVEDLEKEIDERNKSFSEYRHKRGAIFDAMQAALVPVQLFGDLAAGGASMAFPPSSLVFGAVTYLMSAAKGVSSSYDAIQDLMGTLKDFTIRLKAYSREQISDDLSEKLSDILVTLVEIFALSTKAIKRGRLLKFTRNILLGNDDAIKAAVGKLDKLTKVEAGLVGAETLTEAKRTGRVVDGMQTTIQSTNVTVQETGMAVNQMTVQVTEVQAMLGNILIAVNDQEEKHGELAKSHQDLVRKILRPSATDSAQDWYDKINKTRVPGTGDWIRDEDVFKSWMNREQPIMFISGNPGAGKSYLSSNIITCLKDLYPQGVQHPSHVSLGYFFFKDDNPNTRSFHQALRDLAYQISKNDPAYEKYLTNVGDYGRISTLESAWRVLFVNFFLTKPSITSSVFIILDAVDEAFEEERLTFLQVAKDIFDAPNSGRLQFAIVGRPHVSDQLLESLEVDVPTIYVTTQKNSGDIDRYIRTSIQKSVILRRVSSALRREIAEKLSAGAEGMFLWVNLMLQELVKKRNESSIRKSLDQAPKGLKEMLRHVLVSFSASLNEEELEFLNELLLWVTCATRPLTLGEVESVLELKSPEGDGMIYLEGALRRQFAAFFNLDRDDGLTTTELQTMILTVDESDDEVETLAEPVDHEDAFEDVENSTDFDSNKPSTTVTFCHASLGDFFRDPMEEKVSAGEDKLAVGVVYNDAKAHVLKTCLRILINTEFAEKAKEAQLMRDYAATNWVQHLHAVQPSETSMEDRQEIASMLARMFGQEKCMEEWAKRRSWVSTSENLKAIQSWWEDSDVVDLLPPEEAEFIRSTHETPGQTFRLLAKFCARKWLIDTDWYAAAPCAMIISYIKCQKGIDWEFIDRFAPTAEEIAEAAEWAEVERTKRWYQRAAIVFRQTGHLDQALVHFQQAIDLDPDFWLAKAGMSITYTMKKEWQKSLDLDIQAEALLQQLLSDDSENKTVSTLDLHSVLDRMGKCYRELGQPEKQYQTHKRALEARPYCDACTFLILRFENSTKRFEETMSYLRELAEDQVPDKGHDRLTDWLWRNSWSEDDFFEFFADAARATDSVKFMIRSYHDAARAARKASMTVVAAHLDLSLARIYFEITDEKEKATKRWEKIMNTYSSAKEEGEIGAAKVIASSNLARLWLCSAIDAGVGSEEAKEYVNRLEQLVERCNTEDTSALWVASRARAIALGVWYRLVGRHDEARALFAPSIRRAVQILSDDDPENDSVGLTDLQNALLAAGDTKNVIAVSYAIGCYPDDDHTQEWTREHIEDDSWYYTCDGPCRKLTLNLDGTSLCPICFDTGFCEDCTKLLRAGDTSFTYIFLTTKQSIEDVPLHALKPPMVFQEDEGLSIITSKELAETHRFHQYTFPCKKISLAVHSSLEAVGLIAGISSKLAEHGISSNVGSGYYHDHIFVPLGKEQAAMAVLEGLMDTPRPAPVG</sequence>
<keyword evidence="1" id="KW-0677">Repeat</keyword>
<evidence type="ECO:0000256" key="2">
    <source>
        <dbReference type="PROSITE-ProRule" id="PRU00339"/>
    </source>
</evidence>
<dbReference type="eggNOG" id="ENOG502QRJZ">
    <property type="taxonomic scope" value="Eukaryota"/>
</dbReference>
<dbReference type="InterPro" id="IPR031350">
    <property type="entry name" value="Goodbye_dom"/>
</dbReference>
<dbReference type="VEuPathDB" id="FungiDB:ACLA_008390"/>
<evidence type="ECO:0000313" key="8">
    <source>
        <dbReference type="Proteomes" id="UP000006701"/>
    </source>
</evidence>
<evidence type="ECO:0000259" key="3">
    <source>
        <dbReference type="Pfam" id="PF10000"/>
    </source>
</evidence>
<dbReference type="OrthoDB" id="448455at2759"/>
<dbReference type="Gene3D" id="3.30.2130.10">
    <property type="entry name" value="VC0802-like"/>
    <property type="match status" value="1"/>
</dbReference>
<reference evidence="7 8" key="1">
    <citation type="journal article" date="2008" name="PLoS Genet.">
        <title>Genomic islands in the pathogenic filamentous fungus Aspergillus fumigatus.</title>
        <authorList>
            <person name="Fedorova N.D."/>
            <person name="Khaldi N."/>
            <person name="Joardar V.S."/>
            <person name="Maiti R."/>
            <person name="Amedeo P."/>
            <person name="Anderson M.J."/>
            <person name="Crabtree J."/>
            <person name="Silva J.C."/>
            <person name="Badger J.H."/>
            <person name="Albarraq A."/>
            <person name="Angiuoli S."/>
            <person name="Bussey H."/>
            <person name="Bowyer P."/>
            <person name="Cotty P.J."/>
            <person name="Dyer P.S."/>
            <person name="Egan A."/>
            <person name="Galens K."/>
            <person name="Fraser-Liggett C.M."/>
            <person name="Haas B.J."/>
            <person name="Inman J.M."/>
            <person name="Kent R."/>
            <person name="Lemieux S."/>
            <person name="Malavazi I."/>
            <person name="Orvis J."/>
            <person name="Roemer T."/>
            <person name="Ronning C.M."/>
            <person name="Sundaram J.P."/>
            <person name="Sutton G."/>
            <person name="Turner G."/>
            <person name="Venter J.C."/>
            <person name="White O.R."/>
            <person name="Whitty B.R."/>
            <person name="Youngman P."/>
            <person name="Wolfe K.H."/>
            <person name="Goldman G.H."/>
            <person name="Wortman J.R."/>
            <person name="Jiang B."/>
            <person name="Denning D.W."/>
            <person name="Nierman W.C."/>
        </authorList>
    </citation>
    <scope>NUCLEOTIDE SEQUENCE [LARGE SCALE GENOMIC DNA]</scope>
    <source>
        <strain evidence="8">ATCC 1007 / CBS 513.65 / DSM 816 / NCTC 3887 / NRRL 1</strain>
    </source>
</reference>
<dbReference type="Proteomes" id="UP000006701">
    <property type="component" value="Unassembled WGS sequence"/>
</dbReference>
<dbReference type="Pfam" id="PF24883">
    <property type="entry name" value="NPHP3_N"/>
    <property type="match status" value="1"/>
</dbReference>
<evidence type="ECO:0000313" key="7">
    <source>
        <dbReference type="EMBL" id="EAW12079.1"/>
    </source>
</evidence>
<protein>
    <submittedName>
        <fullName evidence="7">NACHT and TPR domain protein</fullName>
    </submittedName>
</protein>
<dbReference type="GeneID" id="4705474"/>
<evidence type="ECO:0000259" key="4">
    <source>
        <dbReference type="Pfam" id="PF13840"/>
    </source>
</evidence>
<dbReference type="Pfam" id="PF13840">
    <property type="entry name" value="ACT_7"/>
    <property type="match status" value="1"/>
</dbReference>
<evidence type="ECO:0000259" key="6">
    <source>
        <dbReference type="Pfam" id="PF24883"/>
    </source>
</evidence>